<evidence type="ECO:0000313" key="3">
    <source>
        <dbReference type="Proteomes" id="UP000572817"/>
    </source>
</evidence>
<name>A0A8H4J0E5_9PEZI</name>
<dbReference type="EMBL" id="WWBZ02000013">
    <property type="protein sequence ID" value="KAF4310740.1"/>
    <property type="molecule type" value="Genomic_DNA"/>
</dbReference>
<evidence type="ECO:0000256" key="1">
    <source>
        <dbReference type="SAM" id="MobiDB-lite"/>
    </source>
</evidence>
<dbReference type="AlphaFoldDB" id="A0A8H4J0E5"/>
<evidence type="ECO:0000313" key="2">
    <source>
        <dbReference type="EMBL" id="KAF4310740.1"/>
    </source>
</evidence>
<gene>
    <name evidence="2" type="ORF">GTA08_BOTSDO13720</name>
</gene>
<dbReference type="OrthoDB" id="1405595at2759"/>
<organism evidence="2 3">
    <name type="scientific">Botryosphaeria dothidea</name>
    <dbReference type="NCBI Taxonomy" id="55169"/>
    <lineage>
        <taxon>Eukaryota</taxon>
        <taxon>Fungi</taxon>
        <taxon>Dikarya</taxon>
        <taxon>Ascomycota</taxon>
        <taxon>Pezizomycotina</taxon>
        <taxon>Dothideomycetes</taxon>
        <taxon>Dothideomycetes incertae sedis</taxon>
        <taxon>Botryosphaeriales</taxon>
        <taxon>Botryosphaeriaceae</taxon>
        <taxon>Botryosphaeria</taxon>
    </lineage>
</organism>
<proteinExistence type="predicted"/>
<accession>A0A8H4J0E5</accession>
<reference evidence="2" key="1">
    <citation type="submission" date="2020-04" db="EMBL/GenBank/DDBJ databases">
        <title>Genome Assembly and Annotation of Botryosphaeria dothidea sdau 11-99, a Latent Pathogen of Apple Fruit Ring Rot in China.</title>
        <authorList>
            <person name="Yu C."/>
            <person name="Diao Y."/>
            <person name="Lu Q."/>
            <person name="Zhao J."/>
            <person name="Cui S."/>
            <person name="Peng C."/>
            <person name="He B."/>
            <person name="Liu H."/>
        </authorList>
    </citation>
    <scope>NUCLEOTIDE SEQUENCE [LARGE SCALE GENOMIC DNA]</scope>
    <source>
        <strain evidence="2">Sdau11-99</strain>
    </source>
</reference>
<sequence>MAEGSHTLVPITPETSPRLSHALEGQSPYQTSRKILSPEQPSLDSLMPNAGDLVDAAASGLFDSQILSVLDFPFNWGFPEGNVPYFSPNSSAFLSIQTPTDASTIMTADLSHSSTSLSPFNPTNETQDDQDILQAEDFGHVNPGEQTPSLTALFLTAQPNPATLGRLGAFSKTIATATFFVEEQRAAELSRSWISPASTPAPPADRPTRTPPDPFRLFAPTSPSPIHARLHHLLALLRAVRLRTLHAFSGWRATDAEIAAAHAALAAQFAAAPARARAGVLHAGALLRAVCAQRARLPFDPFVLLAAVLYLWAWAVHAPAGERPGGEALRVDGEVDEGGAAAWVEGREGRVVRVGGVGVLAAADGGGVRRLLKALRAALLAETAWTSFHRWLAECAGQLVAGERPRDQQRRVD</sequence>
<feature type="region of interest" description="Disordered" evidence="1">
    <location>
        <begin position="1"/>
        <end position="32"/>
    </location>
</feature>
<protein>
    <submittedName>
        <fullName evidence="2">Uncharacterized protein</fullName>
    </submittedName>
</protein>
<comment type="caution">
    <text evidence="2">The sequence shown here is derived from an EMBL/GenBank/DDBJ whole genome shotgun (WGS) entry which is preliminary data.</text>
</comment>
<keyword evidence="3" id="KW-1185">Reference proteome</keyword>
<dbReference type="Proteomes" id="UP000572817">
    <property type="component" value="Unassembled WGS sequence"/>
</dbReference>